<dbReference type="AlphaFoldDB" id="A0A9Q8ZUG0"/>
<dbReference type="Proteomes" id="UP001055911">
    <property type="component" value="Chromosome"/>
</dbReference>
<dbReference type="GO" id="GO:0005886">
    <property type="term" value="C:plasma membrane"/>
    <property type="evidence" value="ECO:0007669"/>
    <property type="project" value="TreeGrafter"/>
</dbReference>
<keyword evidence="8" id="KW-1185">Reference proteome</keyword>
<feature type="domain" description="Rod shape-determining protein MreC beta-barrel core" evidence="6">
    <location>
        <begin position="126"/>
        <end position="278"/>
    </location>
</feature>
<keyword evidence="3 5" id="KW-0133">Cell shape</keyword>
<dbReference type="InterPro" id="IPR042175">
    <property type="entry name" value="Cell/Rod_MreC_2"/>
</dbReference>
<dbReference type="NCBIfam" id="TIGR00219">
    <property type="entry name" value="mreC"/>
    <property type="match status" value="1"/>
</dbReference>
<dbReference type="Gene3D" id="2.40.10.340">
    <property type="entry name" value="Rod shape-determining protein MreC, domain 1"/>
    <property type="match status" value="1"/>
</dbReference>
<reference evidence="7" key="1">
    <citation type="submission" date="2022-05" db="EMBL/GenBank/DDBJ databases">
        <authorList>
            <person name="Oliphant S.A."/>
            <person name="Watson-Haigh N.S."/>
            <person name="Sumby K.M."/>
            <person name="Gardner J.M."/>
            <person name="Jiranek V."/>
        </authorList>
    </citation>
    <scope>NUCLEOTIDE SEQUENCE</scope>
    <source>
        <strain evidence="7">KI4_B1</strain>
    </source>
</reference>
<dbReference type="InterPro" id="IPR055342">
    <property type="entry name" value="MreC_beta-barrel_core"/>
</dbReference>
<dbReference type="GO" id="GO:0008360">
    <property type="term" value="P:regulation of cell shape"/>
    <property type="evidence" value="ECO:0007669"/>
    <property type="project" value="UniProtKB-KW"/>
</dbReference>
<organism evidence="7 8">
    <name type="scientific">Fructilactobacillus cliffordii</name>
    <dbReference type="NCBI Taxonomy" id="2940299"/>
    <lineage>
        <taxon>Bacteria</taxon>
        <taxon>Bacillati</taxon>
        <taxon>Bacillota</taxon>
        <taxon>Bacilli</taxon>
        <taxon>Lactobacillales</taxon>
        <taxon>Lactobacillaceae</taxon>
        <taxon>Fructilactobacillus</taxon>
    </lineage>
</organism>
<dbReference type="PIRSF" id="PIRSF038471">
    <property type="entry name" value="MreC"/>
    <property type="match status" value="1"/>
</dbReference>
<evidence type="ECO:0000259" key="6">
    <source>
        <dbReference type="Pfam" id="PF04085"/>
    </source>
</evidence>
<evidence type="ECO:0000256" key="3">
    <source>
        <dbReference type="ARBA" id="ARBA00022960"/>
    </source>
</evidence>
<evidence type="ECO:0000313" key="8">
    <source>
        <dbReference type="Proteomes" id="UP001055911"/>
    </source>
</evidence>
<dbReference type="Gene3D" id="2.40.10.350">
    <property type="entry name" value="Rod shape-determining protein MreC, domain 2"/>
    <property type="match status" value="1"/>
</dbReference>
<evidence type="ECO:0000256" key="4">
    <source>
        <dbReference type="ARBA" id="ARBA00032089"/>
    </source>
</evidence>
<gene>
    <name evidence="7" type="primary">mreC</name>
    <name evidence="7" type="ORF">M3M40_03325</name>
</gene>
<comment type="function">
    <text evidence="5">Involved in formation and maintenance of cell shape.</text>
</comment>
<protein>
    <recommendedName>
        <fullName evidence="2 5">Cell shape-determining protein MreC</fullName>
    </recommendedName>
    <alternativeName>
        <fullName evidence="4 5">Cell shape protein MreC</fullName>
    </alternativeName>
</protein>
<evidence type="ECO:0000256" key="1">
    <source>
        <dbReference type="ARBA" id="ARBA00009369"/>
    </source>
</evidence>
<dbReference type="PANTHER" id="PTHR34138">
    <property type="entry name" value="CELL SHAPE-DETERMINING PROTEIN MREC"/>
    <property type="match status" value="1"/>
</dbReference>
<name>A0A9Q8ZUG0_9LACO</name>
<evidence type="ECO:0000256" key="2">
    <source>
        <dbReference type="ARBA" id="ARBA00013855"/>
    </source>
</evidence>
<comment type="similarity">
    <text evidence="1 5">Belongs to the MreC family.</text>
</comment>
<dbReference type="EMBL" id="CP097119">
    <property type="protein sequence ID" value="USS89819.1"/>
    <property type="molecule type" value="Genomic_DNA"/>
</dbReference>
<proteinExistence type="inferred from homology"/>
<dbReference type="PANTHER" id="PTHR34138:SF1">
    <property type="entry name" value="CELL SHAPE-DETERMINING PROTEIN MREC"/>
    <property type="match status" value="1"/>
</dbReference>
<dbReference type="RefSeq" id="WP_252767366.1">
    <property type="nucleotide sequence ID" value="NZ_CP097119.1"/>
</dbReference>
<dbReference type="InterPro" id="IPR042177">
    <property type="entry name" value="Cell/Rod_1"/>
</dbReference>
<evidence type="ECO:0000256" key="5">
    <source>
        <dbReference type="PIRNR" id="PIRNR038471"/>
    </source>
</evidence>
<dbReference type="Pfam" id="PF04085">
    <property type="entry name" value="MreC"/>
    <property type="match status" value="1"/>
</dbReference>
<accession>A0A9Q8ZUG0</accession>
<evidence type="ECO:0000313" key="7">
    <source>
        <dbReference type="EMBL" id="USS89819.1"/>
    </source>
</evidence>
<dbReference type="InterPro" id="IPR007221">
    <property type="entry name" value="MreC"/>
</dbReference>
<sequence length="281" mass="30085">MQKLFSSRNLVILVICLVLSLGLITGTVAIRNKRATPPIIQRIGNDIAGFGNQTLGFPVGIVDGFFANTNDLLNTYHENRILKGKVDQIEATQTKNAALSSENQQLKRQLKIDKTLTDYTKVNASVIARTPSNWQQQLVINKGKLNGIQKNMPVIVNQGLIGRISEVNDTNSKVELITDSGDGANRFAVEVAGEKGPVDGLISGYNNANNELEMGSLTSKDKIKKGAKVMTNGLGETTPKGLYVGKVTGISGAANGISEQINIKPAADTRSIDVVSVLGKK</sequence>